<dbReference type="PROSITE" id="PS50158">
    <property type="entry name" value="ZF_CCHC"/>
    <property type="match status" value="1"/>
</dbReference>
<dbReference type="Gramene" id="TVU27190">
    <property type="protein sequence ID" value="TVU27190"/>
    <property type="gene ID" value="EJB05_29783"/>
</dbReference>
<protein>
    <recommendedName>
        <fullName evidence="3">CCHC-type domain-containing protein</fullName>
    </recommendedName>
</protein>
<organism evidence="4 5">
    <name type="scientific">Eragrostis curvula</name>
    <name type="common">weeping love grass</name>
    <dbReference type="NCBI Taxonomy" id="38414"/>
    <lineage>
        <taxon>Eukaryota</taxon>
        <taxon>Viridiplantae</taxon>
        <taxon>Streptophyta</taxon>
        <taxon>Embryophyta</taxon>
        <taxon>Tracheophyta</taxon>
        <taxon>Spermatophyta</taxon>
        <taxon>Magnoliopsida</taxon>
        <taxon>Liliopsida</taxon>
        <taxon>Poales</taxon>
        <taxon>Poaceae</taxon>
        <taxon>PACMAD clade</taxon>
        <taxon>Chloridoideae</taxon>
        <taxon>Eragrostideae</taxon>
        <taxon>Eragrostidinae</taxon>
        <taxon>Eragrostis</taxon>
    </lineage>
</organism>
<evidence type="ECO:0000256" key="2">
    <source>
        <dbReference type="SAM" id="MobiDB-lite"/>
    </source>
</evidence>
<dbReference type="Gene3D" id="4.10.60.10">
    <property type="entry name" value="Zinc finger, CCHC-type"/>
    <property type="match status" value="1"/>
</dbReference>
<dbReference type="SMART" id="SM00343">
    <property type="entry name" value="ZnF_C2HC"/>
    <property type="match status" value="2"/>
</dbReference>
<dbReference type="InterPro" id="IPR036875">
    <property type="entry name" value="Znf_CCHC_sf"/>
</dbReference>
<sequence length="151" mass="16894">MTNRPPAIEMKTAQIVRAQHPNRPSIIICGKCLKSGHQTKSCWGIIKCRRCSKDGHISFNCPSPPENKGFSPTILPSDNFQRIWKVPNPEKAGQIKTPKNKNQNNEDKTKKKPKRNLVVRPGVDAATVMAMVVILDRICCKPYTPMVCSSQ</sequence>
<comment type="caution">
    <text evidence="4">The sequence shown here is derived from an EMBL/GenBank/DDBJ whole genome shotgun (WGS) entry which is preliminary data.</text>
</comment>
<name>A0A5J9UVX7_9POAL</name>
<evidence type="ECO:0000313" key="5">
    <source>
        <dbReference type="Proteomes" id="UP000324897"/>
    </source>
</evidence>
<dbReference type="GO" id="GO:0003676">
    <property type="term" value="F:nucleic acid binding"/>
    <property type="evidence" value="ECO:0007669"/>
    <property type="project" value="InterPro"/>
</dbReference>
<reference evidence="4 5" key="1">
    <citation type="journal article" date="2019" name="Sci. Rep.">
        <title>A high-quality genome of Eragrostis curvula grass provides insights into Poaceae evolution and supports new strategies to enhance forage quality.</title>
        <authorList>
            <person name="Carballo J."/>
            <person name="Santos B.A.C.M."/>
            <person name="Zappacosta D."/>
            <person name="Garbus I."/>
            <person name="Selva J.P."/>
            <person name="Gallo C.A."/>
            <person name="Diaz A."/>
            <person name="Albertini E."/>
            <person name="Caccamo M."/>
            <person name="Echenique V."/>
        </authorList>
    </citation>
    <scope>NUCLEOTIDE SEQUENCE [LARGE SCALE GENOMIC DNA]</scope>
    <source>
        <strain evidence="5">cv. Victoria</strain>
        <tissue evidence="4">Leaf</tissue>
    </source>
</reference>
<feature type="domain" description="CCHC-type" evidence="3">
    <location>
        <begin position="47"/>
        <end position="63"/>
    </location>
</feature>
<dbReference type="EMBL" id="RWGY01000013">
    <property type="protein sequence ID" value="TVU27190.1"/>
    <property type="molecule type" value="Genomic_DNA"/>
</dbReference>
<dbReference type="InterPro" id="IPR001878">
    <property type="entry name" value="Znf_CCHC"/>
</dbReference>
<dbReference type="SUPFAM" id="SSF57756">
    <property type="entry name" value="Retrovirus zinc finger-like domains"/>
    <property type="match status" value="1"/>
</dbReference>
<gene>
    <name evidence="4" type="ORF">EJB05_29783</name>
</gene>
<proteinExistence type="predicted"/>
<keyword evidence="1" id="KW-0862">Zinc</keyword>
<evidence type="ECO:0000259" key="3">
    <source>
        <dbReference type="PROSITE" id="PS50158"/>
    </source>
</evidence>
<keyword evidence="5" id="KW-1185">Reference proteome</keyword>
<feature type="non-terminal residue" evidence="4">
    <location>
        <position position="1"/>
    </location>
</feature>
<feature type="region of interest" description="Disordered" evidence="2">
    <location>
        <begin position="86"/>
        <end position="115"/>
    </location>
</feature>
<dbReference type="Proteomes" id="UP000324897">
    <property type="component" value="Chromosome 2"/>
</dbReference>
<evidence type="ECO:0000313" key="4">
    <source>
        <dbReference type="EMBL" id="TVU27190.1"/>
    </source>
</evidence>
<dbReference type="AlphaFoldDB" id="A0A5J9UVX7"/>
<dbReference type="GO" id="GO:0008270">
    <property type="term" value="F:zinc ion binding"/>
    <property type="evidence" value="ECO:0007669"/>
    <property type="project" value="UniProtKB-KW"/>
</dbReference>
<keyword evidence="1" id="KW-0863">Zinc-finger</keyword>
<evidence type="ECO:0000256" key="1">
    <source>
        <dbReference type="PROSITE-ProRule" id="PRU00047"/>
    </source>
</evidence>
<accession>A0A5J9UVX7</accession>
<keyword evidence="1" id="KW-0479">Metal-binding</keyword>